<evidence type="ECO:0000313" key="2">
    <source>
        <dbReference type="EMBL" id="EKB30466.1"/>
    </source>
</evidence>
<comment type="caution">
    <text evidence="2">The sequence shown here is derived from an EMBL/GenBank/DDBJ whole genome shotgun (WGS) entry which is preliminary data.</text>
</comment>
<feature type="region of interest" description="Disordered" evidence="1">
    <location>
        <begin position="263"/>
        <end position="301"/>
    </location>
</feature>
<dbReference type="AlphaFoldDB" id="K1JJU4"/>
<dbReference type="STRING" id="742823.HMPREF9465_01880"/>
<dbReference type="Proteomes" id="UP000005835">
    <property type="component" value="Unassembled WGS sequence"/>
</dbReference>
<dbReference type="EMBL" id="ADMG01000041">
    <property type="protein sequence ID" value="EKB30466.1"/>
    <property type="molecule type" value="Genomic_DNA"/>
</dbReference>
<proteinExistence type="predicted"/>
<accession>K1JJU4</accession>
<evidence type="ECO:0000256" key="1">
    <source>
        <dbReference type="SAM" id="MobiDB-lite"/>
    </source>
</evidence>
<dbReference type="HOGENOM" id="CLU_036380_0_0_4"/>
<sequence>MRTSTSSYIVELPLRVNDQQNRFLEKAFEFGRTLYNATLGTVLGRLQRMRETQEWRGARDMPKGKARTKAFSAVHKAFGLTEFGLTIIANNHRKASGRKDIGAHEAQSIGKAVWRALQRHMFQKAGRPRFKSFRRGLNSIEGTNNQEIMYKPERGAIVWRKHVMPYMKPDTDYMKEALAFDRRVKYCRIVRRTLNDVRRWFVQLVVEGLPPVRKVYAPKCEVVGIDPGPSRIAYFHECQAAIVEVAPHVDLKEPKIRLLQRRIDRSRRANNPDNYNPDGTVKKGSSTWNTSNRGRRPAAKLAEHHRCLAATRKRDHGELVNDLLQIGGTIKIEKNNYRSFQRCFGRSTNRRGMGEFVEHLKRKAESAGCEVIELNAYKLKMSQYDPATDAYRKKPLKERWHRWGNTGTLVQRDAMSAFLACHATEKGHDRALLLEKWTTAEALLSGSGLCRHEPCSDPEVSKDASGLTKPNCGSKAEREYMVSSPFASVRGIFWGTTPPGGRAHARPPSNTWRSHTTKFVKSDYGIEKAFI</sequence>
<organism evidence="2 3">
    <name type="scientific">Sutterella wadsworthensis 2_1_59BFAA</name>
    <dbReference type="NCBI Taxonomy" id="742823"/>
    <lineage>
        <taxon>Bacteria</taxon>
        <taxon>Pseudomonadati</taxon>
        <taxon>Pseudomonadota</taxon>
        <taxon>Betaproteobacteria</taxon>
        <taxon>Burkholderiales</taxon>
        <taxon>Sutterellaceae</taxon>
        <taxon>Sutterella</taxon>
    </lineage>
</organism>
<reference evidence="2 3" key="1">
    <citation type="submission" date="2012-05" db="EMBL/GenBank/DDBJ databases">
        <title>The Genome Sequence of Sutterella wadsworthensis 2_1_59BFAA.</title>
        <authorList>
            <consortium name="The Broad Institute Genome Sequencing Platform"/>
            <person name="Earl A."/>
            <person name="Ward D."/>
            <person name="Feldgarden M."/>
            <person name="Gevers D."/>
            <person name="Daigneault M."/>
            <person name="Strauss J."/>
            <person name="Allen-Vercoe E."/>
            <person name="Walker B."/>
            <person name="Young S.K."/>
            <person name="Zeng Q."/>
            <person name="Gargeya S."/>
            <person name="Fitzgerald M."/>
            <person name="Haas B."/>
            <person name="Abouelleil A."/>
            <person name="Alvarado L."/>
            <person name="Arachchi H.M."/>
            <person name="Berlin A.M."/>
            <person name="Chapman S.B."/>
            <person name="Goldberg J."/>
            <person name="Griggs A."/>
            <person name="Gujja S."/>
            <person name="Hansen M."/>
            <person name="Howarth C."/>
            <person name="Imamovic A."/>
            <person name="Larimer J."/>
            <person name="McCowen C."/>
            <person name="Montmayeur A."/>
            <person name="Murphy C."/>
            <person name="Neiman D."/>
            <person name="Pearson M."/>
            <person name="Priest M."/>
            <person name="Roberts A."/>
            <person name="Saif S."/>
            <person name="Shea T."/>
            <person name="Sisk P."/>
            <person name="Sykes S."/>
            <person name="Wortman J."/>
            <person name="Nusbaum C."/>
            <person name="Birren B."/>
        </authorList>
    </citation>
    <scope>NUCLEOTIDE SEQUENCE [LARGE SCALE GENOMIC DNA]</scope>
    <source>
        <strain evidence="2 3">2_1_59BFAA</strain>
    </source>
</reference>
<dbReference type="eggNOG" id="COG0675">
    <property type="taxonomic scope" value="Bacteria"/>
</dbReference>
<dbReference type="RefSeq" id="WP_005436404.1">
    <property type="nucleotide sequence ID" value="NZ_JH815519.1"/>
</dbReference>
<dbReference type="PATRIC" id="fig|742823.3.peg.1872"/>
<name>K1JJU4_9BURK</name>
<keyword evidence="3" id="KW-1185">Reference proteome</keyword>
<protein>
    <submittedName>
        <fullName evidence="2">Uncharacterized protein</fullName>
    </submittedName>
</protein>
<evidence type="ECO:0000313" key="3">
    <source>
        <dbReference type="Proteomes" id="UP000005835"/>
    </source>
</evidence>
<feature type="compositionally biased region" description="Polar residues" evidence="1">
    <location>
        <begin position="283"/>
        <end position="292"/>
    </location>
</feature>
<gene>
    <name evidence="2" type="ORF">HMPREF9465_01880</name>
</gene>